<feature type="region of interest" description="Disordered" evidence="1">
    <location>
        <begin position="1"/>
        <end position="20"/>
    </location>
</feature>
<dbReference type="AlphaFoldDB" id="A0A9X9PYI5"/>
<comment type="caution">
    <text evidence="2">The sequence shown here is derived from an EMBL/GenBank/DDBJ whole genome shotgun (WGS) entry which is preliminary data.</text>
</comment>
<protein>
    <submittedName>
        <fullName evidence="2">Uncharacterized protein</fullName>
    </submittedName>
</protein>
<keyword evidence="3" id="KW-1185">Reference proteome</keyword>
<name>A0A9X9PYI5_GULGU</name>
<dbReference type="EMBL" id="CYRY02008721">
    <property type="protein sequence ID" value="VCW77374.1"/>
    <property type="molecule type" value="Genomic_DNA"/>
</dbReference>
<evidence type="ECO:0000313" key="2">
    <source>
        <dbReference type="EMBL" id="VCW77374.1"/>
    </source>
</evidence>
<gene>
    <name evidence="2" type="ORF">BN2614_LOCUS6</name>
</gene>
<sequence>MGGNEARSCGLPHSSVSSGKSSAWHFPFTPNLLLYVSPLHLPTYNPLPLPTQVPLKSKLYEAGVVSVTVLPSEWNSAIKIC</sequence>
<evidence type="ECO:0000313" key="3">
    <source>
        <dbReference type="Proteomes" id="UP000269945"/>
    </source>
</evidence>
<reference evidence="2 3" key="1">
    <citation type="submission" date="2018-10" db="EMBL/GenBank/DDBJ databases">
        <authorList>
            <person name="Ekblom R."/>
            <person name="Jareborg N."/>
        </authorList>
    </citation>
    <scope>NUCLEOTIDE SEQUENCE [LARGE SCALE GENOMIC DNA]</scope>
    <source>
        <tissue evidence="2">Muscle</tissue>
    </source>
</reference>
<organism evidence="2 3">
    <name type="scientific">Gulo gulo</name>
    <name type="common">Wolverine</name>
    <name type="synonym">Gluton</name>
    <dbReference type="NCBI Taxonomy" id="48420"/>
    <lineage>
        <taxon>Eukaryota</taxon>
        <taxon>Metazoa</taxon>
        <taxon>Chordata</taxon>
        <taxon>Craniata</taxon>
        <taxon>Vertebrata</taxon>
        <taxon>Euteleostomi</taxon>
        <taxon>Mammalia</taxon>
        <taxon>Eutheria</taxon>
        <taxon>Laurasiatheria</taxon>
        <taxon>Carnivora</taxon>
        <taxon>Caniformia</taxon>
        <taxon>Musteloidea</taxon>
        <taxon>Mustelidae</taxon>
        <taxon>Guloninae</taxon>
        <taxon>Gulo</taxon>
    </lineage>
</organism>
<proteinExistence type="predicted"/>
<dbReference type="Proteomes" id="UP000269945">
    <property type="component" value="Unassembled WGS sequence"/>
</dbReference>
<evidence type="ECO:0000256" key="1">
    <source>
        <dbReference type="SAM" id="MobiDB-lite"/>
    </source>
</evidence>
<accession>A0A9X9PYI5</accession>